<evidence type="ECO:0008006" key="3">
    <source>
        <dbReference type="Google" id="ProtNLM"/>
    </source>
</evidence>
<dbReference type="RefSeq" id="WP_344843967.1">
    <property type="nucleotide sequence ID" value="NZ_BAABDF010000003.1"/>
</dbReference>
<gene>
    <name evidence="1" type="ORF">GCM10022404_08770</name>
</gene>
<keyword evidence="2" id="KW-1185">Reference proteome</keyword>
<name>A0ABP7JZ10_9RHOB</name>
<proteinExistence type="predicted"/>
<dbReference type="Proteomes" id="UP001399917">
    <property type="component" value="Unassembled WGS sequence"/>
</dbReference>
<accession>A0ABP7JZ10</accession>
<reference evidence="2" key="1">
    <citation type="journal article" date="2019" name="Int. J. Syst. Evol. Microbiol.">
        <title>The Global Catalogue of Microorganisms (GCM) 10K type strain sequencing project: providing services to taxonomists for standard genome sequencing and annotation.</title>
        <authorList>
            <consortium name="The Broad Institute Genomics Platform"/>
            <consortium name="The Broad Institute Genome Sequencing Center for Infectious Disease"/>
            <person name="Wu L."/>
            <person name="Ma J."/>
        </authorList>
    </citation>
    <scope>NUCLEOTIDE SEQUENCE [LARGE SCALE GENOMIC DNA]</scope>
    <source>
        <strain evidence="2">JCM 17190</strain>
    </source>
</reference>
<evidence type="ECO:0000313" key="2">
    <source>
        <dbReference type="Proteomes" id="UP001399917"/>
    </source>
</evidence>
<sequence>MARITPETLIRLVRVVGSVGAFGLFSACQAFPQLVPETPVASASANAPRAPRQAQLYGGAFKVAGPKGYCIDTAALQDSFVLLAECNALEGRRVEPGQTVPAILTLSASEPLDDVAVFDPSAAAAFFATQNGRTALSRVGNGDTVTVLETQKKGATVFVHASDSAPANVPGLAGEYWRAVFVQDGRLVTLTATGLRAAPVEGAVLARLLAEFSTAIRASNR</sequence>
<protein>
    <recommendedName>
        <fullName evidence="3">Dihydroxy-acid dehydratase</fullName>
    </recommendedName>
</protein>
<evidence type="ECO:0000313" key="1">
    <source>
        <dbReference type="EMBL" id="GAA3860156.1"/>
    </source>
</evidence>
<comment type="caution">
    <text evidence="1">The sequence shown here is derived from an EMBL/GenBank/DDBJ whole genome shotgun (WGS) entry which is preliminary data.</text>
</comment>
<dbReference type="PROSITE" id="PS51257">
    <property type="entry name" value="PROKAR_LIPOPROTEIN"/>
    <property type="match status" value="1"/>
</dbReference>
<organism evidence="1 2">
    <name type="scientific">Celeribacter arenosi</name>
    <dbReference type="NCBI Taxonomy" id="792649"/>
    <lineage>
        <taxon>Bacteria</taxon>
        <taxon>Pseudomonadati</taxon>
        <taxon>Pseudomonadota</taxon>
        <taxon>Alphaproteobacteria</taxon>
        <taxon>Rhodobacterales</taxon>
        <taxon>Roseobacteraceae</taxon>
        <taxon>Celeribacter</taxon>
    </lineage>
</organism>
<dbReference type="EMBL" id="BAABDF010000003">
    <property type="protein sequence ID" value="GAA3860156.1"/>
    <property type="molecule type" value="Genomic_DNA"/>
</dbReference>